<keyword evidence="2" id="KW-0863">Zinc-finger</keyword>
<feature type="compositionally biased region" description="Basic and acidic residues" evidence="4">
    <location>
        <begin position="10"/>
        <end position="25"/>
    </location>
</feature>
<feature type="region of interest" description="Disordered" evidence="4">
    <location>
        <begin position="1"/>
        <end position="25"/>
    </location>
</feature>
<feature type="region of interest" description="Disordered" evidence="4">
    <location>
        <begin position="1494"/>
        <end position="1538"/>
    </location>
</feature>
<feature type="region of interest" description="Disordered" evidence="4">
    <location>
        <begin position="284"/>
        <end position="427"/>
    </location>
</feature>
<feature type="region of interest" description="Disordered" evidence="4">
    <location>
        <begin position="495"/>
        <end position="530"/>
    </location>
</feature>
<keyword evidence="7" id="KW-1185">Reference proteome</keyword>
<proteinExistence type="predicted"/>
<feature type="compositionally biased region" description="Low complexity" evidence="4">
    <location>
        <begin position="115"/>
        <end position="139"/>
    </location>
</feature>
<feature type="region of interest" description="Disordered" evidence="4">
    <location>
        <begin position="115"/>
        <end position="216"/>
    </location>
</feature>
<dbReference type="InterPro" id="IPR036893">
    <property type="entry name" value="SBP_sf"/>
</dbReference>
<dbReference type="Gene3D" id="4.10.1100.10">
    <property type="entry name" value="Transcription factor, SBP-box domain"/>
    <property type="match status" value="1"/>
</dbReference>
<feature type="compositionally biased region" description="Polar residues" evidence="4">
    <location>
        <begin position="1115"/>
        <end position="1127"/>
    </location>
</feature>
<feature type="region of interest" description="Disordered" evidence="4">
    <location>
        <begin position="592"/>
        <end position="617"/>
    </location>
</feature>
<organism evidence="6 7">
    <name type="scientific">Volvox africanus</name>
    <dbReference type="NCBI Taxonomy" id="51714"/>
    <lineage>
        <taxon>Eukaryota</taxon>
        <taxon>Viridiplantae</taxon>
        <taxon>Chlorophyta</taxon>
        <taxon>core chlorophytes</taxon>
        <taxon>Chlorophyceae</taxon>
        <taxon>CS clade</taxon>
        <taxon>Chlamydomonadales</taxon>
        <taxon>Volvocaceae</taxon>
        <taxon>Volvox</taxon>
    </lineage>
</organism>
<dbReference type="PANTHER" id="PTHR31251:SF169">
    <property type="entry name" value="SQUAMOSA PROMOTER-BINDING-LIKE PROTEIN 8"/>
    <property type="match status" value="1"/>
</dbReference>
<evidence type="ECO:0000256" key="2">
    <source>
        <dbReference type="ARBA" id="ARBA00022771"/>
    </source>
</evidence>
<evidence type="ECO:0000259" key="5">
    <source>
        <dbReference type="PROSITE" id="PS51141"/>
    </source>
</evidence>
<evidence type="ECO:0000256" key="1">
    <source>
        <dbReference type="ARBA" id="ARBA00022723"/>
    </source>
</evidence>
<evidence type="ECO:0000256" key="3">
    <source>
        <dbReference type="ARBA" id="ARBA00022833"/>
    </source>
</evidence>
<keyword evidence="3" id="KW-0862">Zinc</keyword>
<feature type="compositionally biased region" description="Pro residues" evidence="4">
    <location>
        <begin position="381"/>
        <end position="394"/>
    </location>
</feature>
<protein>
    <recommendedName>
        <fullName evidence="5">SBP-type domain-containing protein</fullName>
    </recommendedName>
</protein>
<feature type="region of interest" description="Disordered" evidence="4">
    <location>
        <begin position="1335"/>
        <end position="1384"/>
    </location>
</feature>
<feature type="domain" description="SBP-type" evidence="5">
    <location>
        <begin position="28"/>
        <end position="105"/>
    </location>
</feature>
<feature type="compositionally biased region" description="Gly residues" evidence="4">
    <location>
        <begin position="495"/>
        <end position="511"/>
    </location>
</feature>
<dbReference type="Pfam" id="PF03110">
    <property type="entry name" value="SBP"/>
    <property type="match status" value="1"/>
</dbReference>
<name>A0ABQ5RXK7_9CHLO</name>
<evidence type="ECO:0000256" key="4">
    <source>
        <dbReference type="SAM" id="MobiDB-lite"/>
    </source>
</evidence>
<keyword evidence="1" id="KW-0479">Metal-binding</keyword>
<feature type="region of interest" description="Disordered" evidence="4">
    <location>
        <begin position="1156"/>
        <end position="1189"/>
    </location>
</feature>
<feature type="compositionally biased region" description="Low complexity" evidence="4">
    <location>
        <begin position="1165"/>
        <end position="1174"/>
    </location>
</feature>
<accession>A0ABQ5RXK7</accession>
<reference evidence="6 7" key="1">
    <citation type="journal article" date="2023" name="IScience">
        <title>Expanded male sex-determining region conserved during the evolution of homothallism in the green alga Volvox.</title>
        <authorList>
            <person name="Yamamoto K."/>
            <person name="Matsuzaki R."/>
            <person name="Mahakham W."/>
            <person name="Heman W."/>
            <person name="Sekimoto H."/>
            <person name="Kawachi M."/>
            <person name="Minakuchi Y."/>
            <person name="Toyoda A."/>
            <person name="Nozaki H."/>
        </authorList>
    </citation>
    <scope>NUCLEOTIDE SEQUENCE [LARGE SCALE GENOMIC DNA]</scope>
    <source>
        <strain evidence="6 7">NIES-4468</strain>
    </source>
</reference>
<evidence type="ECO:0000313" key="6">
    <source>
        <dbReference type="EMBL" id="GLI61791.1"/>
    </source>
</evidence>
<feature type="compositionally biased region" description="Low complexity" evidence="4">
    <location>
        <begin position="158"/>
        <end position="168"/>
    </location>
</feature>
<sequence>MHARSVIFTDETKMSNERPQERSEPPEIEICKVEGCQRLMSEEGMYYRRYSVCKAHLRSLQLLVDGRIQRFCQQCGKFQDIEEFDEEKRSCRTQLEHHSRRRRLKLAEQRLQRQQQQLQQQQQQQEQQQRINQHLQQPQAQPKPSGSAPFRSAGSGGTAAAAELGLDDGNPHVATTMPEWWSSFSGLQRDRSGGARPWTRTKSGIDDTAHGSGNESQFCLDLKQALQEPPQREDTQQLGPLVLDDPGALAGNGLVSLSRRTGGSGSAQLATAILVDKGAFSLGGSGSARPPEWPMRQGGTLPPPQQRSELHHHVTMASMAACQSPAAEAPLERSSAMALSPPKSQPQQQPPQKEAPTRAMSFTRPEATLTFSLSGTTPPLRHQPPPPPPPPQQPQQPQQQQGYQEPFPSAVQSSSFPSTGLLLQPPGAAKDLTNLHIAGPQSIAHDPRLERELSSLLGELVDEQKRFSEAYATGSMVATSTMVVGAGTAGGGGVWAMGSGGSDRTGSGSGPSSGSELQSVPLGQPLRQPMRSQPQLLPMSLTAASAAGGNDSGPKDGGGGWAAGDNDLQASQRAIWTLSNLHTADFSAGEANMLQTNGDDGERRGTGQIRSGEMSGSASAPLPYLTAAIDAATAGISGMDWLPGGRGRGSVHGNIDGAQQQLGLQGSALRLLAAPLQPPPGPNVAGTLDSSGGAALYGSGGSSGHGQRSNSAAADAHLGLMRTTAYLPATGHITADVPMPSSYLLEPVNLDQQQCHQLTRANAQLGSDRHLHEQLPPSDNQAPIQRPNVPPSAISQVYHPGGSGAVRHTAGGLSLGCPTAGVFERLQSQPQQPLQLPVQSIEQLLQRRGLQQQQQQVTPEHRAAPLEGPSMTMATSLLSSRLLQTMAPPVPQGLAMPNQLQLQHNCQAYQPPKQLPHSQVLDQQSNQHSKLLNIAGANPLAPGGAAGAGLPYGIGNSQPVSLPYNSTQLLQRLSFKLHGCSPSDLMPDSRARLQSWLTSMSLQMLQYTTRSGCTLIIADVLIPAAAANAANANVNGARSSDPNRSLLARLLECPTGAQGLGFAEAATAMLPLPPLQANDKNVDPSGVVVGPSGQPHPVARFPEVLSLYQKGSIRPSTATDISNSDGGNNADVELTGHSEGHGSALALAFGVECTPTSDYTDRTSDVSTGSSTGTENDGSGIGGDSRHDTCNTPCKLSGEGSLGRDYTGCDAIAGKDPGSMEGWRSPIERGQQQLAVPLGPAAATAADVTEATASTATGISAAAGAPPTAGALRLMGQVGGSLLELLRILLGPLVVRPETGQPASEEGAVADQPLLLQLEDQVVCMAWPRRVTSDPRVAAAKGDGKGNGDGNPARGDQGTRDPGDLLLASIEGDNPGQDRPEWLENAGPWVMPPPPMLLSLQPAAVTAGHASSLRVTMRLPPHLPLADALSGAHGFGDVPAGNARTGCSRDPPAMLHLRYGGACVLSCQVQPGDLRPVTSGNGAFIEEAGTQCHVRQQRQVPMPSDSPPDLSPVIQTPSVSPGDIDLPEQPAGSSSHQWSLTASPMELNVVGNQRPASAAEAPRIQMASVSSLADISGAAGADVAASPGANAEAGIVAEYVLHVPSLAAPGLAFVETSCGDVLGPWLPLPVVPSEAAAAEISSLTYERSLLRPFLCDMGRLLMLSAAGACLEESGYTDDWDAYEAYCELRDSIPDAEVVAGRLLRQCIEWHLPECTTLSTSLFLELVEGGPP</sequence>
<feature type="region of interest" description="Disordered" evidence="4">
    <location>
        <begin position="1115"/>
        <end position="1137"/>
    </location>
</feature>
<gene>
    <name evidence="6" type="ORF">VaNZ11_004291</name>
</gene>
<evidence type="ECO:0000313" key="7">
    <source>
        <dbReference type="Proteomes" id="UP001165090"/>
    </source>
</evidence>
<dbReference type="InterPro" id="IPR044817">
    <property type="entry name" value="SBP-like"/>
</dbReference>
<dbReference type="SUPFAM" id="SSF103612">
    <property type="entry name" value="SBT domain"/>
    <property type="match status" value="1"/>
</dbReference>
<dbReference type="EMBL" id="BSDZ01000011">
    <property type="protein sequence ID" value="GLI61791.1"/>
    <property type="molecule type" value="Genomic_DNA"/>
</dbReference>
<feature type="region of interest" description="Disordered" evidence="4">
    <location>
        <begin position="544"/>
        <end position="565"/>
    </location>
</feature>
<dbReference type="Proteomes" id="UP001165090">
    <property type="component" value="Unassembled WGS sequence"/>
</dbReference>
<feature type="compositionally biased region" description="Low complexity" evidence="4">
    <location>
        <begin position="340"/>
        <end position="352"/>
    </location>
</feature>
<comment type="caution">
    <text evidence="6">The sequence shown here is derived from an EMBL/GenBank/DDBJ whole genome shotgun (WGS) entry which is preliminary data.</text>
</comment>
<dbReference type="InterPro" id="IPR004333">
    <property type="entry name" value="SBP_dom"/>
</dbReference>
<dbReference type="PANTHER" id="PTHR31251">
    <property type="entry name" value="SQUAMOSA PROMOTER-BINDING-LIKE PROTEIN 4"/>
    <property type="match status" value="1"/>
</dbReference>
<dbReference type="PROSITE" id="PS51141">
    <property type="entry name" value="ZF_SBP"/>
    <property type="match status" value="1"/>
</dbReference>